<evidence type="ECO:0000256" key="2">
    <source>
        <dbReference type="ARBA" id="ARBA00022801"/>
    </source>
</evidence>
<dbReference type="Pfam" id="PF07859">
    <property type="entry name" value="Abhydrolase_3"/>
    <property type="match status" value="1"/>
</dbReference>
<keyword evidence="2 4" id="KW-0378">Hydrolase</keyword>
<dbReference type="GO" id="GO:0016787">
    <property type="term" value="F:hydrolase activity"/>
    <property type="evidence" value="ECO:0007669"/>
    <property type="project" value="UniProtKB-KW"/>
</dbReference>
<dbReference type="PANTHER" id="PTHR48081">
    <property type="entry name" value="AB HYDROLASE SUPERFAMILY PROTEIN C4A8.06C"/>
    <property type="match status" value="1"/>
</dbReference>
<gene>
    <name evidence="4" type="ORF">FYJ76_15090</name>
</gene>
<dbReference type="PROSITE" id="PS01173">
    <property type="entry name" value="LIPASE_GDXG_HIS"/>
    <property type="match status" value="1"/>
</dbReference>
<comment type="similarity">
    <text evidence="1">Belongs to the 'GDXG' lipolytic enzyme family.</text>
</comment>
<dbReference type="Gene3D" id="3.40.50.1820">
    <property type="entry name" value="alpha/beta hydrolase"/>
    <property type="match status" value="1"/>
</dbReference>
<dbReference type="InterPro" id="IPR002168">
    <property type="entry name" value="Lipase_GDXG_HIS_AS"/>
</dbReference>
<sequence length="363" mass="39693">MHAAPTIMCGPEPGAFPRAIWQENGVTRIEIGIPGEARRGILSPEAFAVLKSSAGKADPFLEQALRTGDYAALRAMPPQDQDLTVEPIEETELLAKGSHGEIPVTLYRAAGPPGTRPALVYLHGGGFRMGSRRSTEHSMRLLAQYSSAAVFSVEYRLAPEHRFPCATDDAWNALRWVYRHAAELDVDRARILIGGDSAGGNLAAACARRDRNMRTGILKGQLLVYPVLSQCEPALPGYHFSAGDYEICEEQKQLIQTAVFSLKNTMDGFRLYTKTAAEDRSPDASPLLDGSFSGLPPTWIFCAEFDSLTQQAKAYAAQLAAAGGRVCLTVYRGMHHGFMNRLGQYPQAALLHREMADVLRRSM</sequence>
<evidence type="ECO:0000259" key="3">
    <source>
        <dbReference type="Pfam" id="PF07859"/>
    </source>
</evidence>
<dbReference type="SUPFAM" id="SSF53474">
    <property type="entry name" value="alpha/beta-Hydrolases"/>
    <property type="match status" value="1"/>
</dbReference>
<protein>
    <submittedName>
        <fullName evidence="4">Alpha/beta hydrolase</fullName>
    </submittedName>
</protein>
<dbReference type="InterPro" id="IPR050300">
    <property type="entry name" value="GDXG_lipolytic_enzyme"/>
</dbReference>
<evidence type="ECO:0000256" key="1">
    <source>
        <dbReference type="ARBA" id="ARBA00010515"/>
    </source>
</evidence>
<name>A0A6I2UBC8_9FIRM</name>
<feature type="domain" description="Alpha/beta hydrolase fold-3" evidence="3">
    <location>
        <begin position="119"/>
        <end position="339"/>
    </location>
</feature>
<dbReference type="PANTHER" id="PTHR48081:SF8">
    <property type="entry name" value="ALPHA_BETA HYDROLASE FOLD-3 DOMAIN-CONTAINING PROTEIN-RELATED"/>
    <property type="match status" value="1"/>
</dbReference>
<comment type="caution">
    <text evidence="4">The sequence shown here is derived from an EMBL/GenBank/DDBJ whole genome shotgun (WGS) entry which is preliminary data.</text>
</comment>
<reference evidence="4 5" key="1">
    <citation type="submission" date="2019-08" db="EMBL/GenBank/DDBJ databases">
        <title>In-depth cultivation of the pig gut microbiome towards novel bacterial diversity and tailored functional studies.</title>
        <authorList>
            <person name="Wylensek D."/>
            <person name="Hitch T.C.A."/>
            <person name="Clavel T."/>
        </authorList>
    </citation>
    <scope>NUCLEOTIDE SEQUENCE [LARGE SCALE GENOMIC DNA]</scope>
    <source>
        <strain evidence="4 5">WCA3-601-WT-6J</strain>
    </source>
</reference>
<organism evidence="4 5">
    <name type="scientific">Ruthenibacterium lactatiformans</name>
    <dbReference type="NCBI Taxonomy" id="1550024"/>
    <lineage>
        <taxon>Bacteria</taxon>
        <taxon>Bacillati</taxon>
        <taxon>Bacillota</taxon>
        <taxon>Clostridia</taxon>
        <taxon>Eubacteriales</taxon>
        <taxon>Oscillospiraceae</taxon>
        <taxon>Ruthenibacterium</taxon>
    </lineage>
</organism>
<proteinExistence type="inferred from homology"/>
<evidence type="ECO:0000313" key="4">
    <source>
        <dbReference type="EMBL" id="MST93239.1"/>
    </source>
</evidence>
<accession>A0A6I2UBC8</accession>
<dbReference type="InterPro" id="IPR029058">
    <property type="entry name" value="AB_hydrolase_fold"/>
</dbReference>
<dbReference type="InterPro" id="IPR013094">
    <property type="entry name" value="AB_hydrolase_3"/>
</dbReference>
<evidence type="ECO:0000313" key="5">
    <source>
        <dbReference type="Proteomes" id="UP000431913"/>
    </source>
</evidence>
<dbReference type="Proteomes" id="UP000431913">
    <property type="component" value="Unassembled WGS sequence"/>
</dbReference>
<dbReference type="EMBL" id="VUNJ01000022">
    <property type="protein sequence ID" value="MST93239.1"/>
    <property type="molecule type" value="Genomic_DNA"/>
</dbReference>
<dbReference type="AlphaFoldDB" id="A0A6I2UBC8"/>